<feature type="transmembrane region" description="Helical" evidence="6">
    <location>
        <begin position="122"/>
        <end position="148"/>
    </location>
</feature>
<sequence>MTTKTLASTSPAGGRPLPPPARSFSPRRVAVLARAELRLLVRNRTALFNALAMPPLTVVLFAAVGGIDAGTSAATGVMMVNLLVFMSLAFVVYYNLTVTYVARREELVLKRYLVGECSRVEILAGGAVPAFAVALAQTVLGIVAVSLVLEPPAFVNPLLVVVAVVGGAVMLTALAAATSGLSRTVESAQLTTLPLLIVAIPFGGLFGAPGASSGLFSTIGTFTPLRPITDLMLLGSAGIGDGGQVLTLGETFAAAAVPVAVLAGWTLLGALAARRWMRWEPRR</sequence>
<dbReference type="EMBL" id="JAIXCQ010000009">
    <property type="protein sequence ID" value="MCA5894348.1"/>
    <property type="molecule type" value="Genomic_DNA"/>
</dbReference>
<proteinExistence type="predicted"/>
<dbReference type="Pfam" id="PF01061">
    <property type="entry name" value="ABC2_membrane"/>
    <property type="match status" value="1"/>
</dbReference>
<evidence type="ECO:0000313" key="8">
    <source>
        <dbReference type="EMBL" id="MCA5894348.1"/>
    </source>
</evidence>
<feature type="transmembrane region" description="Helical" evidence="6">
    <location>
        <begin position="46"/>
        <end position="67"/>
    </location>
</feature>
<dbReference type="InterPro" id="IPR052902">
    <property type="entry name" value="ABC-2_transporter"/>
</dbReference>
<reference evidence="8 9" key="1">
    <citation type="submission" date="2021-09" db="EMBL/GenBank/DDBJ databases">
        <title>Isoptericola luteus sp. nov., a novel bacterium isolated from Harbin, the capital city of Heilongjiang province.</title>
        <authorList>
            <person name="Li J."/>
        </authorList>
    </citation>
    <scope>NUCLEOTIDE SEQUENCE [LARGE SCALE GENOMIC DNA]</scope>
    <source>
        <strain evidence="8 9">NEAU-Y5</strain>
    </source>
</reference>
<dbReference type="PANTHER" id="PTHR43027:SF2">
    <property type="entry name" value="TRANSPORT PERMEASE PROTEIN"/>
    <property type="match status" value="1"/>
</dbReference>
<organism evidence="8 9">
    <name type="scientific">Isoptericola luteus</name>
    <dbReference type="NCBI Taxonomy" id="2879484"/>
    <lineage>
        <taxon>Bacteria</taxon>
        <taxon>Bacillati</taxon>
        <taxon>Actinomycetota</taxon>
        <taxon>Actinomycetes</taxon>
        <taxon>Micrococcales</taxon>
        <taxon>Promicromonosporaceae</taxon>
        <taxon>Isoptericola</taxon>
    </lineage>
</organism>
<feature type="region of interest" description="Disordered" evidence="5">
    <location>
        <begin position="1"/>
        <end position="22"/>
    </location>
</feature>
<evidence type="ECO:0000313" key="9">
    <source>
        <dbReference type="Proteomes" id="UP001319870"/>
    </source>
</evidence>
<keyword evidence="9" id="KW-1185">Reference proteome</keyword>
<gene>
    <name evidence="8" type="ORF">LEP48_13470</name>
</gene>
<feature type="transmembrane region" description="Helical" evidence="6">
    <location>
        <begin position="252"/>
        <end position="273"/>
    </location>
</feature>
<evidence type="ECO:0000256" key="3">
    <source>
        <dbReference type="ARBA" id="ARBA00022989"/>
    </source>
</evidence>
<feature type="domain" description="ABC-2 type transporter transmembrane" evidence="7">
    <location>
        <begin position="29"/>
        <end position="232"/>
    </location>
</feature>
<evidence type="ECO:0000256" key="6">
    <source>
        <dbReference type="SAM" id="Phobius"/>
    </source>
</evidence>
<feature type="transmembrane region" description="Helical" evidence="6">
    <location>
        <begin position="190"/>
        <end position="208"/>
    </location>
</feature>
<dbReference type="InterPro" id="IPR013525">
    <property type="entry name" value="ABC2_TM"/>
</dbReference>
<feature type="transmembrane region" description="Helical" evidence="6">
    <location>
        <begin position="154"/>
        <end position="178"/>
    </location>
</feature>
<evidence type="ECO:0000256" key="2">
    <source>
        <dbReference type="ARBA" id="ARBA00022692"/>
    </source>
</evidence>
<evidence type="ECO:0000256" key="5">
    <source>
        <dbReference type="SAM" id="MobiDB-lite"/>
    </source>
</evidence>
<accession>A0ABS7ZH35</accession>
<evidence type="ECO:0000256" key="1">
    <source>
        <dbReference type="ARBA" id="ARBA00004141"/>
    </source>
</evidence>
<comment type="caution">
    <text evidence="8">The sequence shown here is derived from an EMBL/GenBank/DDBJ whole genome shotgun (WGS) entry which is preliminary data.</text>
</comment>
<comment type="subcellular location">
    <subcellularLocation>
        <location evidence="1">Membrane</location>
        <topology evidence="1">Multi-pass membrane protein</topology>
    </subcellularLocation>
</comment>
<keyword evidence="2 6" id="KW-0812">Transmembrane</keyword>
<evidence type="ECO:0000256" key="4">
    <source>
        <dbReference type="ARBA" id="ARBA00023136"/>
    </source>
</evidence>
<evidence type="ECO:0000259" key="7">
    <source>
        <dbReference type="Pfam" id="PF01061"/>
    </source>
</evidence>
<keyword evidence="4 6" id="KW-0472">Membrane</keyword>
<keyword evidence="3 6" id="KW-1133">Transmembrane helix</keyword>
<dbReference type="Proteomes" id="UP001319870">
    <property type="component" value="Unassembled WGS sequence"/>
</dbReference>
<dbReference type="RefSeq" id="WP_225566109.1">
    <property type="nucleotide sequence ID" value="NZ_JAIXCQ010000009.1"/>
</dbReference>
<protein>
    <submittedName>
        <fullName evidence="8">ABC transporter permease</fullName>
    </submittedName>
</protein>
<feature type="transmembrane region" description="Helical" evidence="6">
    <location>
        <begin position="79"/>
        <end position="102"/>
    </location>
</feature>
<dbReference type="PANTHER" id="PTHR43027">
    <property type="entry name" value="DOXORUBICIN RESISTANCE ABC TRANSPORTER PERMEASE PROTEIN DRRC-RELATED"/>
    <property type="match status" value="1"/>
</dbReference>
<name>A0ABS7ZH35_9MICO</name>